<dbReference type="EMBL" id="KV921263">
    <property type="protein sequence ID" value="ORE22850.1"/>
    <property type="molecule type" value="Genomic_DNA"/>
</dbReference>
<evidence type="ECO:0000259" key="9">
    <source>
        <dbReference type="PROSITE" id="PS51847"/>
    </source>
</evidence>
<dbReference type="InterPro" id="IPR035892">
    <property type="entry name" value="C2_domain_sf"/>
</dbReference>
<protein>
    <recommendedName>
        <fullName evidence="12">Tricalbin</fullName>
    </recommendedName>
</protein>
<dbReference type="CDD" id="cd00030">
    <property type="entry name" value="C2"/>
    <property type="match status" value="1"/>
</dbReference>
<feature type="region of interest" description="Disordered" evidence="6">
    <location>
        <begin position="1"/>
        <end position="50"/>
    </location>
</feature>
<comment type="subcellular location">
    <subcellularLocation>
        <location evidence="1">Membrane</location>
    </subcellularLocation>
</comment>
<dbReference type="PROSITE" id="PS51847">
    <property type="entry name" value="SMP"/>
    <property type="match status" value="1"/>
</dbReference>
<dbReference type="InterPro" id="IPR052455">
    <property type="entry name" value="Tricalbin_domain"/>
</dbReference>
<keyword evidence="2" id="KW-0813">Transport</keyword>
<keyword evidence="5 7" id="KW-0472">Membrane</keyword>
<evidence type="ECO:0000259" key="8">
    <source>
        <dbReference type="PROSITE" id="PS50004"/>
    </source>
</evidence>
<dbReference type="GO" id="GO:0006869">
    <property type="term" value="P:lipid transport"/>
    <property type="evidence" value="ECO:0007669"/>
    <property type="project" value="UniProtKB-KW"/>
</dbReference>
<feature type="transmembrane region" description="Helical" evidence="7">
    <location>
        <begin position="162"/>
        <end position="178"/>
    </location>
</feature>
<dbReference type="GO" id="GO:0008289">
    <property type="term" value="F:lipid binding"/>
    <property type="evidence" value="ECO:0007669"/>
    <property type="project" value="UniProtKB-KW"/>
</dbReference>
<dbReference type="InterPro" id="IPR031468">
    <property type="entry name" value="SMP_LBD"/>
</dbReference>
<keyword evidence="7" id="KW-0812">Transmembrane</keyword>
<dbReference type="VEuPathDB" id="FungiDB:BCV72DRAFT_212774"/>
<dbReference type="InterPro" id="IPR056910">
    <property type="entry name" value="TCB1-3_C2"/>
</dbReference>
<dbReference type="PANTHER" id="PTHR46980">
    <property type="entry name" value="TRICALBIN-1-RELATED"/>
    <property type="match status" value="1"/>
</dbReference>
<dbReference type="PANTHER" id="PTHR46980:SF2">
    <property type="entry name" value="TRICALBIN-1-RELATED"/>
    <property type="match status" value="1"/>
</dbReference>
<gene>
    <name evidence="10" type="ORF">BCV71DRAFT_224328</name>
</gene>
<dbReference type="GO" id="GO:0061817">
    <property type="term" value="P:endoplasmic reticulum-plasma membrane tethering"/>
    <property type="evidence" value="ECO:0007669"/>
    <property type="project" value="InterPro"/>
</dbReference>
<evidence type="ECO:0000256" key="1">
    <source>
        <dbReference type="ARBA" id="ARBA00004370"/>
    </source>
</evidence>
<feature type="domain" description="C2" evidence="8">
    <location>
        <begin position="1214"/>
        <end position="1334"/>
    </location>
</feature>
<dbReference type="GO" id="GO:0071944">
    <property type="term" value="C:cell periphery"/>
    <property type="evidence" value="ECO:0007669"/>
    <property type="project" value="UniProtKB-ARBA"/>
</dbReference>
<evidence type="ECO:0000256" key="6">
    <source>
        <dbReference type="SAM" id="MobiDB-lite"/>
    </source>
</evidence>
<keyword evidence="7" id="KW-1133">Transmembrane helix</keyword>
<dbReference type="Pfam" id="PF24920">
    <property type="entry name" value="C2_TCB1"/>
    <property type="match status" value="1"/>
</dbReference>
<dbReference type="OMA" id="RIPEWYR"/>
<dbReference type="InterPro" id="IPR000008">
    <property type="entry name" value="C2_dom"/>
</dbReference>
<evidence type="ECO:0000256" key="2">
    <source>
        <dbReference type="ARBA" id="ARBA00022448"/>
    </source>
</evidence>
<dbReference type="PROSITE" id="PS50004">
    <property type="entry name" value="C2"/>
    <property type="match status" value="5"/>
</dbReference>
<feature type="domain" description="C2" evidence="8">
    <location>
        <begin position="687"/>
        <end position="804"/>
    </location>
</feature>
<proteinExistence type="predicted"/>
<feature type="domain" description="C2" evidence="8">
    <location>
        <begin position="552"/>
        <end position="675"/>
    </location>
</feature>
<evidence type="ECO:0000256" key="5">
    <source>
        <dbReference type="ARBA" id="ARBA00023136"/>
    </source>
</evidence>
<name>A0A1X0SEY5_RHIZD</name>
<reference evidence="10 11" key="1">
    <citation type="journal article" date="2016" name="Proc. Natl. Acad. Sci. U.S.A.">
        <title>Lipid metabolic changes in an early divergent fungus govern the establishment of a mutualistic symbiosis with endobacteria.</title>
        <authorList>
            <person name="Lastovetsky O.A."/>
            <person name="Gaspar M.L."/>
            <person name="Mondo S.J."/>
            <person name="LaButti K.M."/>
            <person name="Sandor L."/>
            <person name="Grigoriev I.V."/>
            <person name="Henry S.A."/>
            <person name="Pawlowska T.E."/>
        </authorList>
    </citation>
    <scope>NUCLEOTIDE SEQUENCE [LARGE SCALE GENOMIC DNA]</scope>
    <source>
        <strain evidence="10 11">ATCC 11559</strain>
    </source>
</reference>
<dbReference type="PIRSF" id="PIRSF037232">
    <property type="entry name" value="Tricalbin"/>
    <property type="match status" value="1"/>
</dbReference>
<evidence type="ECO:0000256" key="4">
    <source>
        <dbReference type="ARBA" id="ARBA00023121"/>
    </source>
</evidence>
<dbReference type="Pfam" id="PF00168">
    <property type="entry name" value="C2"/>
    <property type="match status" value="5"/>
</dbReference>
<keyword evidence="4" id="KW-0446">Lipid-binding</keyword>
<dbReference type="SMART" id="SM00239">
    <property type="entry name" value="C2"/>
    <property type="match status" value="5"/>
</dbReference>
<evidence type="ECO:0000256" key="7">
    <source>
        <dbReference type="SAM" id="Phobius"/>
    </source>
</evidence>
<dbReference type="CDD" id="cd21678">
    <property type="entry name" value="SMP_TCB"/>
    <property type="match status" value="1"/>
</dbReference>
<dbReference type="SUPFAM" id="SSF49562">
    <property type="entry name" value="C2 domain (Calcium/lipid-binding domain, CaLB)"/>
    <property type="match status" value="5"/>
</dbReference>
<evidence type="ECO:0000313" key="10">
    <source>
        <dbReference type="EMBL" id="ORE22850.1"/>
    </source>
</evidence>
<feature type="domain" description="SMP-LTD" evidence="9">
    <location>
        <begin position="203"/>
        <end position="408"/>
    </location>
</feature>
<accession>A0A1X0SEY5</accession>
<evidence type="ECO:0000313" key="11">
    <source>
        <dbReference type="Proteomes" id="UP000242381"/>
    </source>
</evidence>
<feature type="region of interest" description="Disordered" evidence="6">
    <location>
        <begin position="1178"/>
        <end position="1206"/>
    </location>
</feature>
<feature type="domain" description="C2" evidence="8">
    <location>
        <begin position="405"/>
        <end position="525"/>
    </location>
</feature>
<feature type="domain" description="C2" evidence="8">
    <location>
        <begin position="1002"/>
        <end position="1125"/>
    </location>
</feature>
<evidence type="ECO:0008006" key="12">
    <source>
        <dbReference type="Google" id="ProtNLM"/>
    </source>
</evidence>
<feature type="compositionally biased region" description="Basic and acidic residues" evidence="6">
    <location>
        <begin position="1188"/>
        <end position="1206"/>
    </location>
</feature>
<organism evidence="10 11">
    <name type="scientific">Rhizopus microsporus</name>
    <dbReference type="NCBI Taxonomy" id="58291"/>
    <lineage>
        <taxon>Eukaryota</taxon>
        <taxon>Fungi</taxon>
        <taxon>Fungi incertae sedis</taxon>
        <taxon>Mucoromycota</taxon>
        <taxon>Mucoromycotina</taxon>
        <taxon>Mucoromycetes</taxon>
        <taxon>Mucorales</taxon>
        <taxon>Mucorineae</taxon>
        <taxon>Rhizopodaceae</taxon>
        <taxon>Rhizopus</taxon>
    </lineage>
</organism>
<dbReference type="InterPro" id="IPR017147">
    <property type="entry name" value="Tricalbin"/>
</dbReference>
<sequence>MEQDNSSMPPPLPERPLQATFVEEDEEETPVLPPRPIEESRHEPRKARSHVTADLVPDLHGILTKQGLSTELDTSDTAQIRQAVTEAEHKTVPATAPTKTISMPGAFRTGWKAFSISSSVKRADVLDEVLPNFLYGQWYHNAIALFVTAAGSFILAKMNASIGTVILFCFFIGHYFRTSMQRFRRYARDDIQREVIKFKMEAGVESVEWLNSFMQRFWLIFEPVLSALVVENLDNYISDLLPPFLDSVRLSTFTLGTKPFRIESVKTYPNTDPEIVCMDWKVSFIPNDLNDLSLKELDRKVNPKITMNVRFGKGRIGAGFPVLIEDMSFHGHLRVKIKFMSKFPFAKLVDMSFLEKPQFDYVLKPLGTDSFGFDVNLIPGLQSFIKDQLHAILGPLMYAPNVFTLDVEKILSGDFDFNSANGVLAVTVYSATAFENVDDLLDDNLPNTYIRFYLDHGQELDRTSVYEHSFSPQWNETKFLMLNSLNSLLSVELKASRPGLKDRRLGTANFDLSKLDNDMDTEQKGLNLTLLRNGKFVSDLRVDLRYLPISKPMKRADGTMEAALESNSGVARIVVHECTNLISKDRINPYVRVIVNGNEKKRTHVVKRSNSPRYDVPCEVVILDKTNVFVRIEVMDGDQVLGSIGGQFVDMIRLQQSNDGWWDITNEEQTVGQIHLSAEWKPMVTTGLSDILDGHEFNKPAIGVIRFTIWEAHDLRNVELVTNGKSDPYVRILSGFQVRARTEVVDNNLNPEWGEILYVPVHSLKENLVLEAMDWNARTKDKSLGMTEFKVSEVIQQQISDQSVDPDVWYESNGRKIDRWDRLHSADRRSFKGELHYSAEFIPVIQLPQKTESLPLCTLRGSYIRYTPDDLIDLDSYSSGVLKIKIHEVQLSSIAYCYCQVIVDALMPQYKTAKLRGDILQFNENADAFIKEIDFSRIAIEIKPAYVDEKEIYKLGHWIDTGSSIVRRIMKRKRAGYTEDEGTWFNLMGTDGPGRIKLGFDFVPLDGFVLNPDESLDNQGVLSVDLLSARDLMAVDKTGTSDPYVVFTVNGERLYKSDVIKKALNPKWNRARFTVPIQSRVTASIRIEVFDWNHVKGHRPIGSGGFTLRGDAVESFKARLVDVPLDGVEGVSGSVQIRLTWHPQLLINKKTQTSVLGTTRTYAHDDVNLEASGPLLRDAESSRISSDSQRESYGRPSVESDSRFSLDDSVSIAPSSFIDEDQVSDTTGHDGTVIITLLEARGLRGVDKSGTSDPFVRVRHGRSDVYKTRYISKTLAPEWNESFSFKVTSEPFALDFKVKDHNRLRSSVDLGQYRCNLWDLIKPDRGQNECKQWLPLYPTGSGELYVHIQFTE</sequence>
<dbReference type="Proteomes" id="UP000242381">
    <property type="component" value="Unassembled WGS sequence"/>
</dbReference>
<keyword evidence="3" id="KW-0445">Lipid transport</keyword>
<dbReference type="Gene3D" id="2.60.40.150">
    <property type="entry name" value="C2 domain"/>
    <property type="match status" value="5"/>
</dbReference>
<dbReference type="GO" id="GO:0016020">
    <property type="term" value="C:membrane"/>
    <property type="evidence" value="ECO:0007669"/>
    <property type="project" value="UniProtKB-SubCell"/>
</dbReference>
<evidence type="ECO:0000256" key="3">
    <source>
        <dbReference type="ARBA" id="ARBA00023055"/>
    </source>
</evidence>
<dbReference type="Pfam" id="PF25669">
    <property type="entry name" value="SMP_MUG190-like"/>
    <property type="match status" value="2"/>
</dbReference>